<dbReference type="GO" id="GO:0005737">
    <property type="term" value="C:cytoplasm"/>
    <property type="evidence" value="ECO:0007669"/>
    <property type="project" value="TreeGrafter"/>
</dbReference>
<proteinExistence type="predicted"/>
<feature type="non-terminal residue" evidence="1">
    <location>
        <position position="1"/>
    </location>
</feature>
<dbReference type="PANTHER" id="PTHR23120:SF42">
    <property type="entry name" value="MAESTRO HEAT-LIKE REPEAT FAMILY MEMBER 3"/>
    <property type="match status" value="1"/>
</dbReference>
<reference evidence="1 2" key="1">
    <citation type="submission" date="2019-09" db="EMBL/GenBank/DDBJ databases">
        <title>Bird 10,000 Genomes (B10K) Project - Family phase.</title>
        <authorList>
            <person name="Zhang G."/>
        </authorList>
    </citation>
    <scope>NUCLEOTIDE SEQUENCE [LARGE SCALE GENOMIC DNA]</scope>
    <source>
        <strain evidence="1">B10K-DU-029-24</strain>
        <tissue evidence="1">Muscle</tissue>
    </source>
</reference>
<dbReference type="EMBL" id="VZTW01128147">
    <property type="protein sequence ID" value="NXU33364.1"/>
    <property type="molecule type" value="Genomic_DNA"/>
</dbReference>
<gene>
    <name evidence="1" type="primary">Mroh9</name>
    <name evidence="1" type="ORF">THACHL_R11979</name>
</gene>
<dbReference type="AlphaFoldDB" id="A0A7L3JW92"/>
<evidence type="ECO:0000313" key="2">
    <source>
        <dbReference type="Proteomes" id="UP000556761"/>
    </source>
</evidence>
<comment type="caution">
    <text evidence="1">The sequence shown here is derived from an EMBL/GenBank/DDBJ whole genome shotgun (WGS) entry which is preliminary data.</text>
</comment>
<protein>
    <submittedName>
        <fullName evidence="1">MROH9 protein</fullName>
    </submittedName>
</protein>
<name>A0A7L3JW92_THACH</name>
<accession>A0A7L3JW92</accession>
<keyword evidence="2" id="KW-1185">Reference proteome</keyword>
<dbReference type="Proteomes" id="UP000556761">
    <property type="component" value="Unassembled WGS sequence"/>
</dbReference>
<organism evidence="1 2">
    <name type="scientific">Thalassarche chlororhynchos</name>
    <name type="common">Atlantic yellow-nosed albatross</name>
    <name type="synonym">Diomedea chlororhynchos</name>
    <dbReference type="NCBI Taxonomy" id="54017"/>
    <lineage>
        <taxon>Eukaryota</taxon>
        <taxon>Metazoa</taxon>
        <taxon>Chordata</taxon>
        <taxon>Craniata</taxon>
        <taxon>Vertebrata</taxon>
        <taxon>Euteleostomi</taxon>
        <taxon>Archelosauria</taxon>
        <taxon>Archosauria</taxon>
        <taxon>Dinosauria</taxon>
        <taxon>Saurischia</taxon>
        <taxon>Theropoda</taxon>
        <taxon>Coelurosauria</taxon>
        <taxon>Aves</taxon>
        <taxon>Neognathae</taxon>
        <taxon>Neoaves</taxon>
        <taxon>Aequornithes</taxon>
        <taxon>Procellariiformes</taxon>
        <taxon>Diomedeidae</taxon>
        <taxon>Thalassarche</taxon>
    </lineage>
</organism>
<dbReference type="InterPro" id="IPR045206">
    <property type="entry name" value="Maestro_heat-like_prot"/>
</dbReference>
<dbReference type="PANTHER" id="PTHR23120">
    <property type="entry name" value="MAESTRO-RELATED HEAT DOMAIN-CONTAINING"/>
    <property type="match status" value="1"/>
</dbReference>
<dbReference type="OrthoDB" id="9421177at2759"/>
<sequence>RAASAMWRAMVSVRRIAENVLLELLCVLKDWPLHSTSTSDGDKKDVFALAATRALWEILQLPRYPKWFEAHFPGLLLALLFQIFFSTEQMPEEVDTFWRGCQQEGCLP</sequence>
<feature type="non-terminal residue" evidence="1">
    <location>
        <position position="108"/>
    </location>
</feature>
<evidence type="ECO:0000313" key="1">
    <source>
        <dbReference type="EMBL" id="NXU33364.1"/>
    </source>
</evidence>